<proteinExistence type="predicted"/>
<organism evidence="1 2">
    <name type="scientific">Chengkuizengella axinellae</name>
    <dbReference type="NCBI Taxonomy" id="3064388"/>
    <lineage>
        <taxon>Bacteria</taxon>
        <taxon>Bacillati</taxon>
        <taxon>Bacillota</taxon>
        <taxon>Bacilli</taxon>
        <taxon>Bacillales</taxon>
        <taxon>Paenibacillaceae</taxon>
        <taxon>Chengkuizengella</taxon>
    </lineage>
</organism>
<evidence type="ECO:0000313" key="2">
    <source>
        <dbReference type="Proteomes" id="UP001231941"/>
    </source>
</evidence>
<keyword evidence="2" id="KW-1185">Reference proteome</keyword>
<accession>A0ABT9J394</accession>
<dbReference type="RefSeq" id="WP_305992770.1">
    <property type="nucleotide sequence ID" value="NZ_JAVAMP010000008.1"/>
</dbReference>
<evidence type="ECO:0000313" key="1">
    <source>
        <dbReference type="EMBL" id="MDP5275459.1"/>
    </source>
</evidence>
<gene>
    <name evidence="1" type="ORF">Q5Y73_15225</name>
</gene>
<comment type="caution">
    <text evidence="1">The sequence shown here is derived from an EMBL/GenBank/DDBJ whole genome shotgun (WGS) entry which is preliminary data.</text>
</comment>
<dbReference type="EMBL" id="JAVAMP010000008">
    <property type="protein sequence ID" value="MDP5275459.1"/>
    <property type="molecule type" value="Genomic_DNA"/>
</dbReference>
<protein>
    <submittedName>
        <fullName evidence="1">Uncharacterized protein</fullName>
    </submittedName>
</protein>
<reference evidence="1 2" key="1">
    <citation type="submission" date="2023-08" db="EMBL/GenBank/DDBJ databases">
        <authorList>
            <person name="Park J.-S."/>
        </authorList>
    </citation>
    <scope>NUCLEOTIDE SEQUENCE [LARGE SCALE GENOMIC DNA]</scope>
    <source>
        <strain evidence="1 2">2205SS18-9</strain>
    </source>
</reference>
<sequence>MAFQKVEIRDFQFSPPPVNTLPEELRTNEADPTIVAQVTFKCLMPGDLIWLNGLFHVTNEANSIASVTHIIKKNGSDIYRAETEVDIDPNDNEGQIFKQQYVDQNMTFQSNVTYSLVASSDISNVFRVLPVILTATKIVEGKNRLY</sequence>
<name>A0ABT9J394_9BACL</name>
<dbReference type="Proteomes" id="UP001231941">
    <property type="component" value="Unassembled WGS sequence"/>
</dbReference>